<evidence type="ECO:0000256" key="1">
    <source>
        <dbReference type="ARBA" id="ARBA00023015"/>
    </source>
</evidence>
<keyword evidence="1" id="KW-0805">Transcription regulation</keyword>
<feature type="domain" description="HTH lacI-type" evidence="4">
    <location>
        <begin position="3"/>
        <end position="57"/>
    </location>
</feature>
<dbReference type="Gene3D" id="3.40.50.2300">
    <property type="match status" value="2"/>
</dbReference>
<dbReference type="InterPro" id="IPR000843">
    <property type="entry name" value="HTH_LacI"/>
</dbReference>
<dbReference type="RefSeq" id="WP_105019834.1">
    <property type="nucleotide sequence ID" value="NZ_MSCM01000001.1"/>
</dbReference>
<dbReference type="CDD" id="cd01392">
    <property type="entry name" value="HTH_LacI"/>
    <property type="match status" value="1"/>
</dbReference>
<dbReference type="Proteomes" id="UP000239068">
    <property type="component" value="Unassembled WGS sequence"/>
</dbReference>
<dbReference type="Pfam" id="PF13407">
    <property type="entry name" value="Peripla_BP_4"/>
    <property type="match status" value="1"/>
</dbReference>
<dbReference type="PANTHER" id="PTHR30146">
    <property type="entry name" value="LACI-RELATED TRANSCRIPTIONAL REPRESSOR"/>
    <property type="match status" value="1"/>
</dbReference>
<dbReference type="AlphaFoldDB" id="A0A2S7WUJ9"/>
<proteinExistence type="predicted"/>
<protein>
    <submittedName>
        <fullName evidence="5">LacI family transcriptional regulator</fullName>
    </submittedName>
</protein>
<keyword evidence="3" id="KW-0804">Transcription</keyword>
<evidence type="ECO:0000313" key="5">
    <source>
        <dbReference type="EMBL" id="PQJ81255.1"/>
    </source>
</evidence>
<dbReference type="GO" id="GO:0003700">
    <property type="term" value="F:DNA-binding transcription factor activity"/>
    <property type="evidence" value="ECO:0007669"/>
    <property type="project" value="TreeGrafter"/>
</dbReference>
<sequence>MKYTIKNIAELAGVSKGTVDRVLHERGKVSAKALEKVNAVLNEIDYKPNLLARSLKKTRNYHICVVLPDFNKDPYWSPCNEGIEEAIEEFASFGVFIEPFFFNPNDIKSFIKVNKKVLELLPNAVLLAPLFYKETIEIINKYALSNIIVSKFNNQLEINNTQNFVGQDLYKSGRIAASLMKEIISKNATIAIINIDEDSNNAIYVQEKEKGFRSFFNEIESYNIVTWNCKQQDIDAKLLDFINENIALSGIFVTTSKVYTIAEFIKNKKIEHIKVIGYDLLDENMLYLKNGIINFLIHQNPKKQVYLGLTYLVDYFLFDKEIPAKSLLPIDIITAENLETYTEN</sequence>
<accession>A0A2S7WUJ9</accession>
<gene>
    <name evidence="5" type="ORF">BTO16_01055</name>
</gene>
<dbReference type="SMART" id="SM00354">
    <property type="entry name" value="HTH_LACI"/>
    <property type="match status" value="1"/>
</dbReference>
<name>A0A2S7WUJ9_9FLAO</name>
<evidence type="ECO:0000259" key="4">
    <source>
        <dbReference type="PROSITE" id="PS50932"/>
    </source>
</evidence>
<evidence type="ECO:0000313" key="6">
    <source>
        <dbReference type="Proteomes" id="UP000239068"/>
    </source>
</evidence>
<evidence type="ECO:0000256" key="2">
    <source>
        <dbReference type="ARBA" id="ARBA00023125"/>
    </source>
</evidence>
<comment type="caution">
    <text evidence="5">The sequence shown here is derived from an EMBL/GenBank/DDBJ whole genome shotgun (WGS) entry which is preliminary data.</text>
</comment>
<dbReference type="InterPro" id="IPR028082">
    <property type="entry name" value="Peripla_BP_I"/>
</dbReference>
<dbReference type="EMBL" id="MSCM01000001">
    <property type="protein sequence ID" value="PQJ81255.1"/>
    <property type="molecule type" value="Genomic_DNA"/>
</dbReference>
<dbReference type="Pfam" id="PF00356">
    <property type="entry name" value="LacI"/>
    <property type="match status" value="1"/>
</dbReference>
<dbReference type="SUPFAM" id="SSF53822">
    <property type="entry name" value="Periplasmic binding protein-like I"/>
    <property type="match status" value="1"/>
</dbReference>
<dbReference type="PROSITE" id="PS50932">
    <property type="entry name" value="HTH_LACI_2"/>
    <property type="match status" value="1"/>
</dbReference>
<organism evidence="5 6">
    <name type="scientific">Polaribacter glomeratus</name>
    <dbReference type="NCBI Taxonomy" id="102"/>
    <lineage>
        <taxon>Bacteria</taxon>
        <taxon>Pseudomonadati</taxon>
        <taxon>Bacteroidota</taxon>
        <taxon>Flavobacteriia</taxon>
        <taxon>Flavobacteriales</taxon>
        <taxon>Flavobacteriaceae</taxon>
    </lineage>
</organism>
<dbReference type="InterPro" id="IPR010982">
    <property type="entry name" value="Lambda_DNA-bd_dom_sf"/>
</dbReference>
<reference evidence="5 6" key="1">
    <citation type="submission" date="2016-12" db="EMBL/GenBank/DDBJ databases">
        <title>Trade-off between light-utilization and light-protection in marine flavobacteria.</title>
        <authorList>
            <person name="Kumagai Y."/>
            <person name="Yoshizawa S."/>
            <person name="Kogure K."/>
            <person name="Iwasaki W."/>
        </authorList>
    </citation>
    <scope>NUCLEOTIDE SEQUENCE [LARGE SCALE GENOMIC DNA]</scope>
    <source>
        <strain evidence="5 6">ATCC 43844</strain>
    </source>
</reference>
<dbReference type="OrthoDB" id="628703at2"/>
<dbReference type="PANTHER" id="PTHR30146:SF144">
    <property type="entry name" value="LACI-FAMILY TRANSCRIPTION REGULATOR"/>
    <property type="match status" value="1"/>
</dbReference>
<evidence type="ECO:0000256" key="3">
    <source>
        <dbReference type="ARBA" id="ARBA00023163"/>
    </source>
</evidence>
<dbReference type="InterPro" id="IPR025997">
    <property type="entry name" value="SBP_2_dom"/>
</dbReference>
<dbReference type="SUPFAM" id="SSF47413">
    <property type="entry name" value="lambda repressor-like DNA-binding domains"/>
    <property type="match status" value="1"/>
</dbReference>
<dbReference type="GO" id="GO:0000976">
    <property type="term" value="F:transcription cis-regulatory region binding"/>
    <property type="evidence" value="ECO:0007669"/>
    <property type="project" value="TreeGrafter"/>
</dbReference>
<keyword evidence="6" id="KW-1185">Reference proteome</keyword>
<dbReference type="Gene3D" id="1.10.260.40">
    <property type="entry name" value="lambda repressor-like DNA-binding domains"/>
    <property type="match status" value="1"/>
</dbReference>
<keyword evidence="2" id="KW-0238">DNA-binding</keyword>